<dbReference type="AlphaFoldDB" id="A0A5C7BY28"/>
<dbReference type="EMBL" id="VOUQ01000015">
    <property type="protein sequence ID" value="TXE28367.1"/>
    <property type="molecule type" value="Genomic_DNA"/>
</dbReference>
<comment type="caution">
    <text evidence="2">The sequence shown here is derived from an EMBL/GenBank/DDBJ whole genome shotgun (WGS) entry which is preliminary data.</text>
</comment>
<gene>
    <name evidence="2" type="ORF">FOT62_21575</name>
</gene>
<evidence type="ECO:0000313" key="3">
    <source>
        <dbReference type="Proteomes" id="UP000321126"/>
    </source>
</evidence>
<name>A0A5C7BY28_SERMA</name>
<protein>
    <submittedName>
        <fullName evidence="2">Conjugal transfer protein TrbC</fullName>
    </submittedName>
</protein>
<dbReference type="InterPro" id="IPR027417">
    <property type="entry name" value="P-loop_NTPase"/>
</dbReference>
<organism evidence="2 3">
    <name type="scientific">Serratia marcescens</name>
    <dbReference type="NCBI Taxonomy" id="615"/>
    <lineage>
        <taxon>Bacteria</taxon>
        <taxon>Pseudomonadati</taxon>
        <taxon>Pseudomonadota</taxon>
        <taxon>Gammaproteobacteria</taxon>
        <taxon>Enterobacterales</taxon>
        <taxon>Yersiniaceae</taxon>
        <taxon>Serratia</taxon>
    </lineage>
</organism>
<feature type="transmembrane region" description="Helical" evidence="1">
    <location>
        <begin position="6"/>
        <end position="24"/>
    </location>
</feature>
<reference evidence="2 3" key="1">
    <citation type="submission" date="2019-07" db="EMBL/GenBank/DDBJ databases">
        <title>Serratia strains were isolated from fresh produce.</title>
        <authorList>
            <person name="Cho G.-S."/>
            <person name="Stein M."/>
            <person name="Lee W."/>
            <person name="Suh S.H."/>
            <person name="Franz C.M.A.P."/>
        </authorList>
    </citation>
    <scope>NUCLEOTIDE SEQUENCE [LARGE SCALE GENOMIC DNA]</scope>
    <source>
        <strain evidence="2 3">S16</strain>
    </source>
</reference>
<keyword evidence="1" id="KW-0472">Membrane</keyword>
<dbReference type="InterPro" id="IPR048176">
    <property type="entry name" value="TrbC"/>
</dbReference>
<dbReference type="NCBIfam" id="NF041447">
    <property type="entry name" value="TrbC_conju"/>
    <property type="match status" value="1"/>
</dbReference>
<evidence type="ECO:0000313" key="2">
    <source>
        <dbReference type="EMBL" id="TXE28367.1"/>
    </source>
</evidence>
<dbReference type="PANTHER" id="PTHR30121:SF6">
    <property type="entry name" value="SLR6007 PROTEIN"/>
    <property type="match status" value="1"/>
</dbReference>
<dbReference type="Gene3D" id="3.40.50.300">
    <property type="entry name" value="P-loop containing nucleotide triphosphate hydrolases"/>
    <property type="match status" value="2"/>
</dbReference>
<accession>A0A5C7BY28</accession>
<evidence type="ECO:0000256" key="1">
    <source>
        <dbReference type="SAM" id="Phobius"/>
    </source>
</evidence>
<sequence>MGCLWPATLLLSVIGMMLMLMFFGEQRFRMPLRLPQDVGGIDLTTEREGFHAYRGIAGFFGFIGRRLAYQKAAGIMCLGYARGRFLGRELWLTLDDTLRHMLLLATTGSGKTEALLSLQLNALCMGRGICYSDGKGQNSLALAMWSLARRFGREDDVYTLNFMTGGMDKFDALLRNDKKRLPSNTINLFGTANTTFIIQLMESLLPAAGSGDAGWQDKAKSMLSALIYAVYYKCKREQRRISQTVIQEYLPLKKFAALYQEARQDHWHVEAYAPLENYLNTLAGFRMELIGRPSEWDQGVLDQHGYLIQQFNRMLTMFNDIYGHVFARDAGDVDIDDVLHNDRILTTLIPALELSKGEASNIGKLYISAIRMTIARDLGCELEGAINDILIVKKYKGKFPFPIAMDELGAYFGPGLDNLASQLRSLGYMLIVSAQDIQRFIAEHRGEYMTVNANLLTKWFMALQDEKDTYELARITGGRGYYSELGAVEQTPGLVTPNYEDAQSTYIREKDRLDLAELKDLAPGEGVISFKSALVPSNAIYIPDEEKLSTLPVRINRFVEVRRPTEAQLLEHHPALKRRLPPTPQEVDGILQRLAAPAPHSTGRIQDPVLQRVVTVAMDLNNRSDISYTPTQRGILLFEAAREALHQSKRRWRTLPPPPGPIRVSREIAQSLAQAGATHHSEHREENS</sequence>
<dbReference type="PANTHER" id="PTHR30121">
    <property type="entry name" value="UNCHARACTERIZED PROTEIN YJGR-RELATED"/>
    <property type="match status" value="1"/>
</dbReference>
<keyword evidence="1" id="KW-0812">Transmembrane</keyword>
<dbReference type="Proteomes" id="UP000321126">
    <property type="component" value="Unassembled WGS sequence"/>
</dbReference>
<dbReference type="InterPro" id="IPR051162">
    <property type="entry name" value="T4SS_component"/>
</dbReference>
<keyword evidence="1" id="KW-1133">Transmembrane helix</keyword>
<dbReference type="SUPFAM" id="SSF52540">
    <property type="entry name" value="P-loop containing nucleoside triphosphate hydrolases"/>
    <property type="match status" value="1"/>
</dbReference>
<proteinExistence type="predicted"/>